<dbReference type="Gene3D" id="2.30.30.140">
    <property type="match status" value="1"/>
</dbReference>
<keyword evidence="5 6" id="KW-0539">Nucleus</keyword>
<dbReference type="InterPro" id="IPR019542">
    <property type="entry name" value="Enhancer_polycomb-like_N"/>
</dbReference>
<feature type="compositionally biased region" description="Basic and acidic residues" evidence="7">
    <location>
        <begin position="68"/>
        <end position="85"/>
    </location>
</feature>
<feature type="region of interest" description="Disordered" evidence="7">
    <location>
        <begin position="892"/>
        <end position="959"/>
    </location>
</feature>
<keyword evidence="4 6" id="KW-0804">Transcription</keyword>
<dbReference type="GO" id="GO:0005634">
    <property type="term" value="C:nucleus"/>
    <property type="evidence" value="ECO:0007669"/>
    <property type="project" value="UniProtKB-SubCell"/>
</dbReference>
<feature type="compositionally biased region" description="Basic and acidic residues" evidence="7">
    <location>
        <begin position="19"/>
        <end position="50"/>
    </location>
</feature>
<feature type="region of interest" description="Disordered" evidence="7">
    <location>
        <begin position="1"/>
        <end position="85"/>
    </location>
</feature>
<feature type="region of interest" description="Disordered" evidence="7">
    <location>
        <begin position="1089"/>
        <end position="1133"/>
    </location>
</feature>
<comment type="subcellular location">
    <subcellularLocation>
        <location evidence="1 6">Nucleus</location>
    </subcellularLocation>
</comment>
<evidence type="ECO:0000256" key="2">
    <source>
        <dbReference type="ARBA" id="ARBA00008035"/>
    </source>
</evidence>
<sequence length="2160" mass="238601">MENSTKKSGGVVIPKKKRSLDLKSLYESRPSEVGGCKKNDAGENKQEEVKKMKRKNRKEVSLSSFESGAKKRKDDENGTKSEIGFREKLDGWSKELLGISLALGDNGSPFNIPKRPRGSIERKKLESNQGSDALSLSNSVDHVGPFKEDVKSEDKGGPSDQLVKPVTFSARKGDVPKSRLAGKVVGPNAESKWKADAKSTVKTTSSSVKANKKVEADEAVDRVVACKPEVTKFEDKDCPTKQPVRPVTLSVGNDMTGKVIGLKRKPKPKVGPKSTTISSSSNLKLKKKVGADENVHRVGSGVTKSEDKGPDDQPVRPVTLSSGNHVARKVFDLNKTPKRKADPKHTMNSDSSNAKLKKKVVADEAIKVTKSKDKGGPNDQSVMPVTFSAGTNVVGEVIAFHKKSKRKGDSKFTMSSNCSSVKLKNMAGAFEAEVTKPEAKGDPNDRSVRSVTPSSGNDVAAEVVVLNKNSKRKGDPQPTMNSASSNAKLKKKVGADEAVERVVAFETEVTNFENKCGPNHHSIRPVALSAGDDATGKVVGSKKKPEQKADPKPTVVTSSSNLISKKKVGADEAIDRVGAFDAEVTTSGTKGQSFRLVTLSDGHDVAGKVVDLNKKPKRKAEPKSTMNSISSISKLKKKVGADEAIDLVGAFAAEITKSEDKGGPNDQSARSVTPFTDNDEAGKVVGLSKKYKRKAYSTSTMLPCRVNKKLKKMGADGAVVRVEAFKAEVTTPEDKGGPIEESVKPATLSLGEDGVSHLRLIGKLVDSNTKFKRKADAKSTMNSSSSNAKLKQKVAADEIKAKTNCQSDSVRHIVEEIYPDVNNGVVPSKKRPKNSRNKKELVVSGDGVENSIKKPEPVVASPVSNIPFIDCLDDDDNEENLERNAARMLSSRFDPSCTGYSSKRKSSASQTGDELSYPVSYARDSTSRRGNSLGGGESDSGDDNSRGLRPRGGDKGNGKLRKRRHFYEIPRGDLDPSWVLNRRIKIFWLLDESWYFGHVTDYHSEAKLHHLKYDDGEEEWINLEEENFRLLLHRCEVPGKGKSRKRSTVVKDTRAEETVPPADDNSCVKIDSDSEPIASWLASQSQRVKAVSKSSKRRKMVSSLSSEKTDNSNGNADASKPTGKGPGCESTSADKIRASGTVVKAPPLRNFKQAVYYRKRYSKKSSGISSVYRGAKARGNDVTVSLPTTKEDMFDYGCVEGFDKQLWSFDDKGKLTLNDLLLGSKNIRIQIYSPLLPYLEFSCGIGFSQLFHDIFMLQHGVIMTTSPAVFLKMFVIDSNLGLRSIVFEGCLMEALAIVFLILTVFSHSDDHCRGEVKLPVTSIRFQLYSVNDQRKQRAFAFYSFSRLKKSRWVYLESKILQQCRLIKQLSVSECTYGNIHELECGILQPCNTRAGSELSPNEDFRKKFEQGILPMGVSEDAKTLMSQLAFSPSEKPGNGPQLTLSFLATSNIFLDLHLQSLMKQGSAGAALQNQDQLLSPESSENGGEPVIVCSRSTEHENRQSEMVVVLASNATKNNNSSDKLTGFSSDQQVDMPFARKGCISRQTSDPSWNVHNGFLHNSNTIGSKNSSKCRRSSTISSLLGHLSPVSADSQPNFMRDGFSNGPKKPRTQVQYSLPLAGYDPRSKEGVYSPRSIPCKRIRRASLKKISDGSGNNQKNLELRTCSSNVLVTHGDKGWRECGANIVLEFSDHNEWRLAVKISGVTKFSYKVTHILQPGSTNRYSHAVIWKGGKDWVLEFPDRSQWGLFKEMYEECYNRNIRAASVKNIPIPGVRLVEENNDYGDEVPFVRNSIVYYRQVHTDVEMAMNPSHILYDMDSDDEQWLMTRRNYTDSDMDEEISEEFFEMTMDMFEKVSYAQRRDDLTDAEIEEIAMVIGSVKAARLIYLHWGHKREKMCIPLIRHLQPPPWQRYQKQLKEWEHSAARSSQEKLPLPEKPPLFAFCFKPRGLDIPNRPSKQRSHRRLSVSGLHLASPGDHSHLVSGRRLNGHAYGDVKSLYASNIYNSSDVSPSLRPSTRMSSRDAHFTLSGSLSEWKVNNNHRNNSNKKKHKKKLQRSTNGDTKTGAQPWNTGPSEMSGPSQKYLSGPHIQGGSKLPKYSDLHKYHVRYTLRASQHAQAMAKLKRERAQKMFCKADFAMNKAAAALVHSEAIKDSSEINGAAN</sequence>
<accession>A0ABD3EN65</accession>
<dbReference type="EMBL" id="JAVIJP010000001">
    <property type="protein sequence ID" value="KAL3655670.1"/>
    <property type="molecule type" value="Genomic_DNA"/>
</dbReference>
<evidence type="ECO:0000256" key="5">
    <source>
        <dbReference type="ARBA" id="ARBA00023242"/>
    </source>
</evidence>
<reference evidence="10" key="1">
    <citation type="journal article" date="2024" name="IScience">
        <title>Strigolactones Initiate the Formation of Haustorium-like Structures in Castilleja.</title>
        <authorList>
            <person name="Buerger M."/>
            <person name="Peterson D."/>
            <person name="Chory J."/>
        </authorList>
    </citation>
    <scope>NUCLEOTIDE SEQUENCE [LARGE SCALE GENOMIC DNA]</scope>
</reference>
<feature type="compositionally biased region" description="Polar residues" evidence="7">
    <location>
        <begin position="127"/>
        <end position="140"/>
    </location>
</feature>
<evidence type="ECO:0000256" key="3">
    <source>
        <dbReference type="ARBA" id="ARBA00023015"/>
    </source>
</evidence>
<comment type="similarity">
    <text evidence="2 6">Belongs to the enhancer of polycomb family.</text>
</comment>
<feature type="region of interest" description="Disordered" evidence="7">
    <location>
        <begin position="432"/>
        <end position="492"/>
    </location>
</feature>
<feature type="region of interest" description="Disordered" evidence="7">
    <location>
        <begin position="1949"/>
        <end position="1976"/>
    </location>
</feature>
<evidence type="ECO:0000256" key="6">
    <source>
        <dbReference type="RuleBase" id="RU361124"/>
    </source>
</evidence>
<feature type="region of interest" description="Disordered" evidence="7">
    <location>
        <begin position="823"/>
        <end position="858"/>
    </location>
</feature>
<feature type="compositionally biased region" description="Basic and acidic residues" evidence="7">
    <location>
        <begin position="433"/>
        <end position="448"/>
    </location>
</feature>
<dbReference type="Pfam" id="PF10513">
    <property type="entry name" value="EPL1"/>
    <property type="match status" value="1"/>
</dbReference>
<protein>
    <recommendedName>
        <fullName evidence="6">Enhancer of polycomb-like protein</fullName>
    </recommendedName>
</protein>
<feature type="region of interest" description="Disordered" evidence="7">
    <location>
        <begin position="1040"/>
        <end position="1068"/>
    </location>
</feature>
<feature type="region of interest" description="Disordered" evidence="7">
    <location>
        <begin position="234"/>
        <end position="358"/>
    </location>
</feature>
<evidence type="ECO:0000256" key="1">
    <source>
        <dbReference type="ARBA" id="ARBA00004123"/>
    </source>
</evidence>
<feature type="compositionally biased region" description="Basic and acidic residues" evidence="7">
    <location>
        <begin position="304"/>
        <end position="314"/>
    </location>
</feature>
<feature type="domain" description="Enhancer of polycomb-like N-terminal" evidence="8">
    <location>
        <begin position="1762"/>
        <end position="1853"/>
    </location>
</feature>
<feature type="region of interest" description="Disordered" evidence="7">
    <location>
        <begin position="658"/>
        <end position="677"/>
    </location>
</feature>
<organism evidence="9 10">
    <name type="scientific">Castilleja foliolosa</name>
    <dbReference type="NCBI Taxonomy" id="1961234"/>
    <lineage>
        <taxon>Eukaryota</taxon>
        <taxon>Viridiplantae</taxon>
        <taxon>Streptophyta</taxon>
        <taxon>Embryophyta</taxon>
        <taxon>Tracheophyta</taxon>
        <taxon>Spermatophyta</taxon>
        <taxon>Magnoliopsida</taxon>
        <taxon>eudicotyledons</taxon>
        <taxon>Gunneridae</taxon>
        <taxon>Pentapetalae</taxon>
        <taxon>asterids</taxon>
        <taxon>lamiids</taxon>
        <taxon>Lamiales</taxon>
        <taxon>Orobanchaceae</taxon>
        <taxon>Pedicularideae</taxon>
        <taxon>Castillejinae</taxon>
        <taxon>Castilleja</taxon>
    </lineage>
</organism>
<comment type="caution">
    <text evidence="9">The sequence shown here is derived from an EMBL/GenBank/DDBJ whole genome shotgun (WGS) entry which is preliminary data.</text>
</comment>
<feature type="compositionally biased region" description="Basic residues" evidence="7">
    <location>
        <begin position="2042"/>
        <end position="2053"/>
    </location>
</feature>
<feature type="compositionally biased region" description="Polar residues" evidence="7">
    <location>
        <begin position="2054"/>
        <end position="2081"/>
    </location>
</feature>
<gene>
    <name evidence="9" type="ORF">CASFOL_000066</name>
</gene>
<dbReference type="GO" id="GO:0035267">
    <property type="term" value="C:NuA4 histone acetyltransferase complex"/>
    <property type="evidence" value="ECO:0007669"/>
    <property type="project" value="UniProtKB-ARBA"/>
</dbReference>
<evidence type="ECO:0000313" key="10">
    <source>
        <dbReference type="Proteomes" id="UP001632038"/>
    </source>
</evidence>
<feature type="compositionally biased region" description="Basic and acidic residues" evidence="7">
    <location>
        <begin position="943"/>
        <end position="957"/>
    </location>
</feature>
<feature type="compositionally biased region" description="Basic and acidic residues" evidence="7">
    <location>
        <begin position="144"/>
        <end position="157"/>
    </location>
</feature>
<dbReference type="Proteomes" id="UP001632038">
    <property type="component" value="Unassembled WGS sequence"/>
</dbReference>
<evidence type="ECO:0000256" key="4">
    <source>
        <dbReference type="ARBA" id="ARBA00023163"/>
    </source>
</evidence>
<feature type="region of interest" description="Disordered" evidence="7">
    <location>
        <begin position="2033"/>
        <end position="2089"/>
    </location>
</feature>
<keyword evidence="3 6" id="KW-0805">Transcription regulation</keyword>
<feature type="compositionally biased region" description="Polar residues" evidence="7">
    <location>
        <begin position="665"/>
        <end position="676"/>
    </location>
</feature>
<feature type="compositionally biased region" description="Low complexity" evidence="7">
    <location>
        <begin position="273"/>
        <end position="283"/>
    </location>
</feature>
<dbReference type="InterPro" id="IPR024943">
    <property type="entry name" value="Enhancer_polycomb"/>
</dbReference>
<proteinExistence type="inferred from homology"/>
<keyword evidence="10" id="KW-1185">Reference proteome</keyword>
<evidence type="ECO:0000256" key="7">
    <source>
        <dbReference type="SAM" id="MobiDB-lite"/>
    </source>
</evidence>
<evidence type="ECO:0000259" key="8">
    <source>
        <dbReference type="Pfam" id="PF10513"/>
    </source>
</evidence>
<feature type="region of interest" description="Disordered" evidence="7">
    <location>
        <begin position="525"/>
        <end position="560"/>
    </location>
</feature>
<dbReference type="PANTHER" id="PTHR14898">
    <property type="entry name" value="ENHANCER OF POLYCOMB"/>
    <property type="match status" value="1"/>
</dbReference>
<dbReference type="CDD" id="cd20404">
    <property type="entry name" value="Tudor_Agenet_AtEML-like"/>
    <property type="match status" value="1"/>
</dbReference>
<evidence type="ECO:0000313" key="9">
    <source>
        <dbReference type="EMBL" id="KAL3655670.1"/>
    </source>
</evidence>
<feature type="region of interest" description="Disordered" evidence="7">
    <location>
        <begin position="102"/>
        <end position="181"/>
    </location>
</feature>
<feature type="compositionally biased region" description="Basic residues" evidence="7">
    <location>
        <begin position="261"/>
        <end position="270"/>
    </location>
</feature>
<name>A0ABD3EN65_9LAMI</name>